<evidence type="ECO:0000313" key="7">
    <source>
        <dbReference type="EMBL" id="KAJ1928954.1"/>
    </source>
</evidence>
<comment type="caution">
    <text evidence="7">The sequence shown here is derived from an EMBL/GenBank/DDBJ whole genome shotgun (WGS) entry which is preliminary data.</text>
</comment>
<evidence type="ECO:0000256" key="5">
    <source>
        <dbReference type="SAM" id="MobiDB-lite"/>
    </source>
</evidence>
<keyword evidence="4" id="KW-0539">Nucleus</keyword>
<evidence type="ECO:0000313" key="8">
    <source>
        <dbReference type="Proteomes" id="UP001150569"/>
    </source>
</evidence>
<dbReference type="GO" id="GO:0006281">
    <property type="term" value="P:DNA repair"/>
    <property type="evidence" value="ECO:0007669"/>
    <property type="project" value="UniProtKB-KW"/>
</dbReference>
<evidence type="ECO:0000259" key="6">
    <source>
        <dbReference type="Pfam" id="PF12253"/>
    </source>
</evidence>
<organism evidence="7 8">
    <name type="scientific">Tieghemiomyces parasiticus</name>
    <dbReference type="NCBI Taxonomy" id="78921"/>
    <lineage>
        <taxon>Eukaryota</taxon>
        <taxon>Fungi</taxon>
        <taxon>Fungi incertae sedis</taxon>
        <taxon>Zoopagomycota</taxon>
        <taxon>Kickxellomycotina</taxon>
        <taxon>Dimargaritomycetes</taxon>
        <taxon>Dimargaritales</taxon>
        <taxon>Dimargaritaceae</taxon>
        <taxon>Tieghemiomyces</taxon>
    </lineage>
</organism>
<dbReference type="GO" id="GO:0033186">
    <property type="term" value="C:CAF-1 complex"/>
    <property type="evidence" value="ECO:0007669"/>
    <property type="project" value="TreeGrafter"/>
</dbReference>
<feature type="compositionally biased region" description="Basic and acidic residues" evidence="5">
    <location>
        <begin position="766"/>
        <end position="779"/>
    </location>
</feature>
<evidence type="ECO:0000256" key="4">
    <source>
        <dbReference type="ARBA" id="ARBA00023242"/>
    </source>
</evidence>
<dbReference type="InterPro" id="IPR022043">
    <property type="entry name" value="CAF1A_DD"/>
</dbReference>
<dbReference type="GO" id="GO:0006334">
    <property type="term" value="P:nucleosome assembly"/>
    <property type="evidence" value="ECO:0007669"/>
    <property type="project" value="TreeGrafter"/>
</dbReference>
<evidence type="ECO:0000256" key="1">
    <source>
        <dbReference type="ARBA" id="ARBA00004123"/>
    </source>
</evidence>
<keyword evidence="2" id="KW-0227">DNA damage</keyword>
<comment type="subcellular location">
    <subcellularLocation>
        <location evidence="1">Nucleus</location>
    </subcellularLocation>
</comment>
<accession>A0A9W8DWF8</accession>
<dbReference type="OrthoDB" id="440676at2759"/>
<keyword evidence="3" id="KW-0234">DNA repair</keyword>
<protein>
    <recommendedName>
        <fullName evidence="6">Chromatin assembly factor 1 subunit A dimerization domain-containing protein</fullName>
    </recommendedName>
</protein>
<feature type="compositionally biased region" description="Polar residues" evidence="5">
    <location>
        <begin position="804"/>
        <end position="813"/>
    </location>
</feature>
<feature type="region of interest" description="Disordered" evidence="5">
    <location>
        <begin position="428"/>
        <end position="486"/>
    </location>
</feature>
<feature type="compositionally biased region" description="Low complexity" evidence="5">
    <location>
        <begin position="716"/>
        <end position="743"/>
    </location>
</feature>
<proteinExistence type="predicted"/>
<feature type="compositionally biased region" description="Low complexity" evidence="5">
    <location>
        <begin position="465"/>
        <end position="475"/>
    </location>
</feature>
<dbReference type="AlphaFoldDB" id="A0A9W8DWF8"/>
<dbReference type="Proteomes" id="UP001150569">
    <property type="component" value="Unassembled WGS sequence"/>
</dbReference>
<dbReference type="EMBL" id="JANBPT010000053">
    <property type="protein sequence ID" value="KAJ1928954.1"/>
    <property type="molecule type" value="Genomic_DNA"/>
</dbReference>
<sequence length="827" mass="89397">MSTSAERPVFVEFPTYLYALVAALVQDKAQGIDLLALHVRDILYPTGCLPPSSAAADEIIPLSALARVINDVAERVNYGLDPSAIPTDSVTPVIPPHHHVTLYRWEIRYPAVYFDPEMVTFLAERRMRREAAAQKLALQFSSLKPEEAEGILQVPNQARRTKKRVRDDPPTDEISKPSPDKADEATENSDCQIIAAAEDGVIQPPEPVFKKHKPDKEALNSQTKLQGFFVKVAKPEPNAATAAAAVDPTAKDPPSVKSDYERVFRPFYVRPTMSVAPICPSDVRLGPDFDRLVLSGTPVEPVPELRRQFDRAAYRRQVLAYERSRLRPCSIVSDPTATTTTAPVAVDDSGWAEASTAAVPIDLEAANEPSQIIIEDEAQPYRLAIFKLLQFTENIRPPYYGTWSKTSRTVTGRRFDRKDTAQLDYEVDSEAEWELDEEGEDLASDDDGELDGDDELETEGGLSGAGAQAGRAAGRGPTGDDEEATGWLVPEGYLSDDEILSDAEDELGGSTKPKLGRRPVQPLVPVILGPCFHAAGLPPSAALRSLAQYRAKPLDGAPWPLVIPRQPATPPPSSPMATAQTPLPLPVRLAANATATNAPESVPSTPSKSAVASTVLADSSVTESLSPTVRRKPKPEGTDLLTIATLTHGSAYALPLLIERCHRALPTFSKNQLDHAIKEMAVKEKRDGRTRPHWFVTDATLLSQLPPLLPALPAVTETAESGTGSTTTPVSTTPRKVVTTKPSATPLTASKGRSLHQASLAAFVETTRKREDDGTVKDDGTEDPPAETNAKLPRTGFIIEIPSSPVQFPSTGLPSALQVTPPDQGRL</sequence>
<dbReference type="GO" id="GO:0005634">
    <property type="term" value="C:nucleus"/>
    <property type="evidence" value="ECO:0007669"/>
    <property type="project" value="UniProtKB-SubCell"/>
</dbReference>
<feature type="compositionally biased region" description="Basic and acidic residues" evidence="5">
    <location>
        <begin position="165"/>
        <end position="184"/>
    </location>
</feature>
<feature type="region of interest" description="Disordered" evidence="5">
    <location>
        <begin position="716"/>
        <end position="753"/>
    </location>
</feature>
<name>A0A9W8DWF8_9FUNG</name>
<reference evidence="7" key="1">
    <citation type="submission" date="2022-07" db="EMBL/GenBank/DDBJ databases">
        <title>Phylogenomic reconstructions and comparative analyses of Kickxellomycotina fungi.</title>
        <authorList>
            <person name="Reynolds N.K."/>
            <person name="Stajich J.E."/>
            <person name="Barry K."/>
            <person name="Grigoriev I.V."/>
            <person name="Crous P."/>
            <person name="Smith M.E."/>
        </authorList>
    </citation>
    <scope>NUCLEOTIDE SEQUENCE</scope>
    <source>
        <strain evidence="7">RSA 861</strain>
    </source>
</reference>
<feature type="domain" description="Chromatin assembly factor 1 subunit A dimerization" evidence="6">
    <location>
        <begin position="387"/>
        <end position="455"/>
    </location>
</feature>
<keyword evidence="8" id="KW-1185">Reference proteome</keyword>
<dbReference type="Pfam" id="PF12253">
    <property type="entry name" value="CAF1A_dimeriz"/>
    <property type="match status" value="1"/>
</dbReference>
<feature type="compositionally biased region" description="Acidic residues" evidence="5">
    <location>
        <begin position="428"/>
        <end position="458"/>
    </location>
</feature>
<evidence type="ECO:0000256" key="2">
    <source>
        <dbReference type="ARBA" id="ARBA00022763"/>
    </source>
</evidence>
<feature type="region of interest" description="Disordered" evidence="5">
    <location>
        <begin position="149"/>
        <end position="187"/>
    </location>
</feature>
<evidence type="ECO:0000256" key="3">
    <source>
        <dbReference type="ARBA" id="ARBA00023204"/>
    </source>
</evidence>
<dbReference type="PANTHER" id="PTHR15272">
    <property type="entry name" value="CHROMATIN ASSEMBLY FACTOR 1 SUBUNIT A CAF-1 SUBUNIT A"/>
    <property type="match status" value="1"/>
</dbReference>
<gene>
    <name evidence="7" type="ORF">IWQ60_001595</name>
</gene>
<dbReference type="PANTHER" id="PTHR15272:SF0">
    <property type="entry name" value="CHROMATIN ASSEMBLY FACTOR 1 SUBUNIT A"/>
    <property type="match status" value="1"/>
</dbReference>
<feature type="region of interest" description="Disordered" evidence="5">
    <location>
        <begin position="765"/>
        <end position="827"/>
    </location>
</feature>